<feature type="domain" description="Cyclin-like" evidence="7">
    <location>
        <begin position="75"/>
        <end position="163"/>
    </location>
</feature>
<reference evidence="9" key="1">
    <citation type="submission" date="2018-01" db="EMBL/GenBank/DDBJ databases">
        <authorList>
            <person name="Mao J.F."/>
        </authorList>
    </citation>
    <scope>NUCLEOTIDE SEQUENCE</scope>
    <source>
        <strain evidence="9">Huo1</strain>
        <tissue evidence="9">Leaf</tissue>
    </source>
</reference>
<feature type="compositionally biased region" description="Low complexity" evidence="6">
    <location>
        <begin position="288"/>
        <end position="306"/>
    </location>
</feature>
<dbReference type="Gene3D" id="1.10.472.10">
    <property type="entry name" value="Cyclin-like"/>
    <property type="match status" value="2"/>
</dbReference>
<dbReference type="PROSITE" id="PS00292">
    <property type="entry name" value="CYCLINS"/>
    <property type="match status" value="1"/>
</dbReference>
<dbReference type="InterPro" id="IPR036915">
    <property type="entry name" value="Cyclin-like_sf"/>
</dbReference>
<dbReference type="InterPro" id="IPR006671">
    <property type="entry name" value="Cyclin_N"/>
</dbReference>
<evidence type="ECO:0000313" key="10">
    <source>
        <dbReference type="Proteomes" id="UP000298416"/>
    </source>
</evidence>
<evidence type="ECO:0000313" key="9">
    <source>
        <dbReference type="EMBL" id="KAG6429607.1"/>
    </source>
</evidence>
<feature type="region of interest" description="Disordered" evidence="6">
    <location>
        <begin position="285"/>
        <end position="331"/>
    </location>
</feature>
<dbReference type="SMART" id="SM01332">
    <property type="entry name" value="Cyclin_C"/>
    <property type="match status" value="1"/>
</dbReference>
<dbReference type="FunFam" id="1.10.472.10:FF:000034">
    <property type="entry name" value="D2/4-type cyclin"/>
    <property type="match status" value="1"/>
</dbReference>
<evidence type="ECO:0000259" key="7">
    <source>
        <dbReference type="SMART" id="SM00385"/>
    </source>
</evidence>
<dbReference type="GO" id="GO:0051301">
    <property type="term" value="P:cell division"/>
    <property type="evidence" value="ECO:0007669"/>
    <property type="project" value="UniProtKB-KW"/>
</dbReference>
<comment type="caution">
    <text evidence="9">The sequence shown here is derived from an EMBL/GenBank/DDBJ whole genome shotgun (WGS) entry which is preliminary data.</text>
</comment>
<evidence type="ECO:0000256" key="4">
    <source>
        <dbReference type="ARBA" id="ARBA00023306"/>
    </source>
</evidence>
<comment type="similarity">
    <text evidence="1">Belongs to the cyclin family. Cyclin D subfamily.</text>
</comment>
<evidence type="ECO:0000256" key="3">
    <source>
        <dbReference type="ARBA" id="ARBA00023127"/>
    </source>
</evidence>
<protein>
    <submittedName>
        <fullName evidence="9">Uncharacterized protein</fullName>
    </submittedName>
</protein>
<evidence type="ECO:0000256" key="6">
    <source>
        <dbReference type="SAM" id="MobiDB-lite"/>
    </source>
</evidence>
<organism evidence="9">
    <name type="scientific">Salvia splendens</name>
    <name type="common">Scarlet sage</name>
    <dbReference type="NCBI Taxonomy" id="180675"/>
    <lineage>
        <taxon>Eukaryota</taxon>
        <taxon>Viridiplantae</taxon>
        <taxon>Streptophyta</taxon>
        <taxon>Embryophyta</taxon>
        <taxon>Tracheophyta</taxon>
        <taxon>Spermatophyta</taxon>
        <taxon>Magnoliopsida</taxon>
        <taxon>eudicotyledons</taxon>
        <taxon>Gunneridae</taxon>
        <taxon>Pentapetalae</taxon>
        <taxon>asterids</taxon>
        <taxon>lamiids</taxon>
        <taxon>Lamiales</taxon>
        <taxon>Lamiaceae</taxon>
        <taxon>Nepetoideae</taxon>
        <taxon>Mentheae</taxon>
        <taxon>Salviinae</taxon>
        <taxon>Salvia</taxon>
        <taxon>Salvia subgen. Calosphace</taxon>
        <taxon>core Calosphace</taxon>
    </lineage>
</organism>
<dbReference type="Pfam" id="PF00134">
    <property type="entry name" value="Cyclin_N"/>
    <property type="match status" value="1"/>
</dbReference>
<keyword evidence="3 5" id="KW-0195">Cyclin</keyword>
<keyword evidence="2" id="KW-0132">Cell division</keyword>
<evidence type="ECO:0000256" key="1">
    <source>
        <dbReference type="ARBA" id="ARBA00009065"/>
    </source>
</evidence>
<dbReference type="Pfam" id="PF02984">
    <property type="entry name" value="Cyclin_C"/>
    <property type="match status" value="1"/>
</dbReference>
<dbReference type="SMART" id="SM00385">
    <property type="entry name" value="CYCLIN"/>
    <property type="match status" value="1"/>
</dbReference>
<evidence type="ECO:0000256" key="5">
    <source>
        <dbReference type="RuleBase" id="RU000383"/>
    </source>
</evidence>
<accession>A0A8X8YF97</accession>
<dbReference type="OrthoDB" id="5590282at2759"/>
<feature type="domain" description="Cyclin C-terminal" evidence="8">
    <location>
        <begin position="172"/>
        <end position="289"/>
    </location>
</feature>
<name>A0A8X8YF97_SALSN</name>
<dbReference type="Proteomes" id="UP000298416">
    <property type="component" value="Unassembled WGS sequence"/>
</dbReference>
<dbReference type="CDD" id="cd20544">
    <property type="entry name" value="CYCLIN_AtCycD-like_rpt2"/>
    <property type="match status" value="1"/>
</dbReference>
<evidence type="ECO:0000256" key="2">
    <source>
        <dbReference type="ARBA" id="ARBA00022618"/>
    </source>
</evidence>
<dbReference type="SUPFAM" id="SSF47954">
    <property type="entry name" value="Cyclin-like"/>
    <property type="match status" value="1"/>
</dbReference>
<proteinExistence type="inferred from homology"/>
<dbReference type="PANTHER" id="PTHR10177">
    <property type="entry name" value="CYCLINS"/>
    <property type="match status" value="1"/>
</dbReference>
<dbReference type="InterPro" id="IPR039361">
    <property type="entry name" value="Cyclin"/>
</dbReference>
<dbReference type="InterPro" id="IPR013763">
    <property type="entry name" value="Cyclin-like_dom"/>
</dbReference>
<dbReference type="AlphaFoldDB" id="A0A8X8YF97"/>
<dbReference type="InterPro" id="IPR004367">
    <property type="entry name" value="Cyclin_C-dom"/>
</dbReference>
<evidence type="ECO:0000259" key="8">
    <source>
        <dbReference type="SMART" id="SM01332"/>
    </source>
</evidence>
<gene>
    <name evidence="9" type="ORF">SASPL_107659</name>
</gene>
<dbReference type="CDD" id="cd20543">
    <property type="entry name" value="CYCLIN_AtCycD-like_rpt1"/>
    <property type="match status" value="1"/>
</dbReference>
<reference evidence="9" key="2">
    <citation type="submission" date="2020-08" db="EMBL/GenBank/DDBJ databases">
        <title>Plant Genome Project.</title>
        <authorList>
            <person name="Zhang R.-G."/>
        </authorList>
    </citation>
    <scope>NUCLEOTIDE SEQUENCE</scope>
    <source>
        <strain evidence="9">Huo1</strain>
        <tissue evidence="9">Leaf</tissue>
    </source>
</reference>
<dbReference type="EMBL" id="PNBA02000003">
    <property type="protein sequence ID" value="KAG6429607.1"/>
    <property type="molecule type" value="Genomic_DNA"/>
</dbReference>
<keyword evidence="4" id="KW-0131">Cell cycle</keyword>
<sequence>MSLSCSDLLCGEDSNIIFAAGVDELPEYSSDIDSGPPDVEESVAGLLEDERDLAGINWPLSHESIDASTRADSVAWILKVQRYYCFQPLTAYLSVNYFDRFLYSHHLPKMNGWPLQLLSVACLSLAAKMEEPIVPSLLDFQVESSKFIFEPKNIQRMELLVLRVLEWRLRSISPFWYLSFFALKIDPTATYTGFLVSRAKEVILSTMQEVSFIEFRPSCVAAAAILTAANDLPKFSLISAQHAESWSDGLDKESITRCHQLIQKVAGKNKPRKQPKVLPQLRVATGRVSAVSSSDTSSSASSSSSSTPPPPYKRRRVNSKAWVGDDKGSSD</sequence>
<keyword evidence="10" id="KW-1185">Reference proteome</keyword>
<dbReference type="InterPro" id="IPR048258">
    <property type="entry name" value="Cyclins_cyclin-box"/>
</dbReference>